<evidence type="ECO:0000313" key="3">
    <source>
        <dbReference type="RefSeq" id="XP_034102184.1"/>
    </source>
</evidence>
<dbReference type="Proteomes" id="UP000515160">
    <property type="component" value="Chromosome 3"/>
</dbReference>
<keyword evidence="2" id="KW-1185">Reference proteome</keyword>
<feature type="compositionally biased region" description="Basic and acidic residues" evidence="1">
    <location>
        <begin position="82"/>
        <end position="94"/>
    </location>
</feature>
<organism evidence="2 3">
    <name type="scientific">Drosophila albomicans</name>
    <name type="common">Fruit fly</name>
    <dbReference type="NCBI Taxonomy" id="7291"/>
    <lineage>
        <taxon>Eukaryota</taxon>
        <taxon>Metazoa</taxon>
        <taxon>Ecdysozoa</taxon>
        <taxon>Arthropoda</taxon>
        <taxon>Hexapoda</taxon>
        <taxon>Insecta</taxon>
        <taxon>Pterygota</taxon>
        <taxon>Neoptera</taxon>
        <taxon>Endopterygota</taxon>
        <taxon>Diptera</taxon>
        <taxon>Brachycera</taxon>
        <taxon>Muscomorpha</taxon>
        <taxon>Ephydroidea</taxon>
        <taxon>Drosophilidae</taxon>
        <taxon>Drosophila</taxon>
    </lineage>
</organism>
<gene>
    <name evidence="3" type="primary">LOC117566749</name>
</gene>
<dbReference type="AlphaFoldDB" id="A0A6P8WFJ1"/>
<evidence type="ECO:0000256" key="1">
    <source>
        <dbReference type="SAM" id="MobiDB-lite"/>
    </source>
</evidence>
<protein>
    <submittedName>
        <fullName evidence="3">Uncharacterized protein LOC117566749</fullName>
    </submittedName>
</protein>
<reference evidence="3" key="1">
    <citation type="submission" date="2025-08" db="UniProtKB">
        <authorList>
            <consortium name="RefSeq"/>
        </authorList>
    </citation>
    <scope>IDENTIFICATION</scope>
    <source>
        <strain evidence="3">15112-1751.03</strain>
        <tissue evidence="3">Whole Adult</tissue>
    </source>
</reference>
<feature type="compositionally biased region" description="Basic and acidic residues" evidence="1">
    <location>
        <begin position="138"/>
        <end position="167"/>
    </location>
</feature>
<sequence length="278" mass="32814">MVDEETGDYQKKWSHFVEMNKYFRAPLNACRSEPCLRDANIRKSALALHQTNLSLSWQLACNPADSSHLNDDCAQLPQSKQYRHDPKDSKNLKTKDKRRPKLRTDSKAKKAKPKVPVDLPKIMLVDAAKKTTKQKNNQLEKFKRRDQVKSPSKEMRRDQEERSRREVSAQGKQESTMGTSLKKSQAEPKKKYGVPLCQRPTLLLGPRYHADLQNYYQQQYYNQFKQQQQQQQMMQQMMYYQTEQMGLNPQSPRYAVPIESMYNNVRKGNRYCGNFYYR</sequence>
<accession>A0A6P8WFJ1</accession>
<feature type="region of interest" description="Disordered" evidence="1">
    <location>
        <begin position="77"/>
        <end position="190"/>
    </location>
</feature>
<name>A0A6P8WFJ1_DROAB</name>
<dbReference type="GeneID" id="117566749"/>
<feature type="compositionally biased region" description="Polar residues" evidence="1">
    <location>
        <begin position="170"/>
        <end position="183"/>
    </location>
</feature>
<proteinExistence type="predicted"/>
<evidence type="ECO:0000313" key="2">
    <source>
        <dbReference type="Proteomes" id="UP000515160"/>
    </source>
</evidence>
<dbReference type="OrthoDB" id="7870740at2759"/>
<dbReference type="RefSeq" id="XP_034102184.1">
    <property type="nucleotide sequence ID" value="XM_034246293.1"/>
</dbReference>